<protein>
    <recommendedName>
        <fullName evidence="3">Protein-export chaperone SecB</fullName>
    </recommendedName>
</protein>
<dbReference type="EMBL" id="JACCFL010000001">
    <property type="protein sequence ID" value="NYJ24884.1"/>
    <property type="molecule type" value="Genomic_DNA"/>
</dbReference>
<evidence type="ECO:0000313" key="2">
    <source>
        <dbReference type="Proteomes" id="UP000578352"/>
    </source>
</evidence>
<dbReference type="Proteomes" id="UP000578352">
    <property type="component" value="Unassembled WGS sequence"/>
</dbReference>
<name>A0A853D0E4_9MICO</name>
<sequence length="148" mass="16606">MSLVITEISELLQHGDIADVRFLSFSGEVLSEPHEDMEDDDVRQTTQVLAGRNSDAIEVRMTITIDVREARYEATAGTQFRHDDDLDIAEDVVIEFAERIGVMTVYPFLREIISDMSGRLRQPNLTIPLLRAGQLNLAAETSPDDSNE</sequence>
<gene>
    <name evidence="1" type="ORF">HNR13_003171</name>
</gene>
<comment type="caution">
    <text evidence="1">The sequence shown here is derived from an EMBL/GenBank/DDBJ whole genome shotgun (WGS) entry which is preliminary data.</text>
</comment>
<evidence type="ECO:0000313" key="1">
    <source>
        <dbReference type="EMBL" id="NYJ24884.1"/>
    </source>
</evidence>
<proteinExistence type="predicted"/>
<dbReference type="RefSeq" id="WP_179607311.1">
    <property type="nucleotide sequence ID" value="NZ_BAABEH010000001.1"/>
</dbReference>
<reference evidence="1 2" key="1">
    <citation type="submission" date="2020-07" db="EMBL/GenBank/DDBJ databases">
        <title>Sequencing the genomes of 1000 actinobacteria strains.</title>
        <authorList>
            <person name="Klenk H.-P."/>
        </authorList>
    </citation>
    <scope>NUCLEOTIDE SEQUENCE [LARGE SCALE GENOMIC DNA]</scope>
    <source>
        <strain evidence="1 2">DSM 15165</strain>
    </source>
</reference>
<dbReference type="SUPFAM" id="SSF54611">
    <property type="entry name" value="SecB-like"/>
    <property type="match status" value="1"/>
</dbReference>
<dbReference type="AlphaFoldDB" id="A0A853D0E4"/>
<dbReference type="InterPro" id="IPR035958">
    <property type="entry name" value="SecB-like_sf"/>
</dbReference>
<evidence type="ECO:0008006" key="3">
    <source>
        <dbReference type="Google" id="ProtNLM"/>
    </source>
</evidence>
<organism evidence="1 2">
    <name type="scientific">Leifsonia shinshuensis</name>
    <dbReference type="NCBI Taxonomy" id="150026"/>
    <lineage>
        <taxon>Bacteria</taxon>
        <taxon>Bacillati</taxon>
        <taxon>Actinomycetota</taxon>
        <taxon>Actinomycetes</taxon>
        <taxon>Micrococcales</taxon>
        <taxon>Microbacteriaceae</taxon>
        <taxon>Leifsonia</taxon>
    </lineage>
</organism>
<dbReference type="Gene3D" id="3.10.420.10">
    <property type="entry name" value="SecB-like"/>
    <property type="match status" value="1"/>
</dbReference>
<accession>A0A853D0E4</accession>